<gene>
    <name evidence="5" type="ORF">C8D98_0547</name>
</gene>
<organism evidence="5 6">
    <name type="scientific">Seleniivibrio woodruffii</name>
    <dbReference type="NCBI Taxonomy" id="1078050"/>
    <lineage>
        <taxon>Bacteria</taxon>
        <taxon>Pseudomonadati</taxon>
        <taxon>Deferribacterota</taxon>
        <taxon>Deferribacteres</taxon>
        <taxon>Deferribacterales</taxon>
        <taxon>Geovibrionaceae</taxon>
        <taxon>Seleniivibrio</taxon>
    </lineage>
</organism>
<evidence type="ECO:0000313" key="6">
    <source>
        <dbReference type="Proteomes" id="UP000294614"/>
    </source>
</evidence>
<dbReference type="SFLD" id="SFLDS00003">
    <property type="entry name" value="Haloacid_Dehalogenase"/>
    <property type="match status" value="1"/>
</dbReference>
<reference evidence="5 6" key="1">
    <citation type="submission" date="2019-03" db="EMBL/GenBank/DDBJ databases">
        <title>Genomic Encyclopedia of Type Strains, Phase IV (KMG-IV): sequencing the most valuable type-strain genomes for metagenomic binning, comparative biology and taxonomic classification.</title>
        <authorList>
            <person name="Goeker M."/>
        </authorList>
    </citation>
    <scope>NUCLEOTIDE SEQUENCE [LARGE SCALE GENOMIC DNA]</scope>
    <source>
        <strain evidence="5 6">DSM 24984</strain>
    </source>
</reference>
<dbReference type="GO" id="GO:0008967">
    <property type="term" value="F:phosphoglycolate phosphatase activity"/>
    <property type="evidence" value="ECO:0007669"/>
    <property type="project" value="UniProtKB-EC"/>
</dbReference>
<sequence length="210" mass="23637">MIQSIIFDFDGVVLDSMPVKDRGFELLFAEFDEVSVGKLLAFHRENGGISRFVKIRHMFENILGQSITDEGVSEYAERYSKLMLAELTSPKYIIDETLDFIKEYSGRVPMHVASGTEQNELRYICQCQGLTQFFGSIYGSPAPKDRLVADIIAENCYDPAKVVMIGDSTADHDAARASGLIFCGYNGERLRKISDFYIDDYGSFAERFLG</sequence>
<dbReference type="RefSeq" id="WP_132871785.1">
    <property type="nucleotide sequence ID" value="NZ_SMGG01000003.1"/>
</dbReference>
<dbReference type="InterPro" id="IPR023214">
    <property type="entry name" value="HAD_sf"/>
</dbReference>
<protein>
    <recommendedName>
        <fullName evidence="4">phosphoglycolate phosphatase</fullName>
        <ecNumber evidence="4">3.1.3.18</ecNumber>
    </recommendedName>
</protein>
<dbReference type="Pfam" id="PF13419">
    <property type="entry name" value="HAD_2"/>
    <property type="match status" value="1"/>
</dbReference>
<dbReference type="PANTHER" id="PTHR43434">
    <property type="entry name" value="PHOSPHOGLYCOLATE PHOSPHATASE"/>
    <property type="match status" value="1"/>
</dbReference>
<evidence type="ECO:0000256" key="1">
    <source>
        <dbReference type="ARBA" id="ARBA00000830"/>
    </source>
</evidence>
<evidence type="ECO:0000256" key="2">
    <source>
        <dbReference type="ARBA" id="ARBA00004818"/>
    </source>
</evidence>
<comment type="similarity">
    <text evidence="3">Belongs to the HAD-like hydrolase superfamily. CbbY/CbbZ/Gph/YieH family.</text>
</comment>
<dbReference type="AlphaFoldDB" id="A0A4R1KBS6"/>
<dbReference type="GO" id="GO:0006281">
    <property type="term" value="P:DNA repair"/>
    <property type="evidence" value="ECO:0007669"/>
    <property type="project" value="TreeGrafter"/>
</dbReference>
<dbReference type="Gene3D" id="1.10.150.240">
    <property type="entry name" value="Putative phosphatase, domain 2"/>
    <property type="match status" value="1"/>
</dbReference>
<evidence type="ECO:0000256" key="3">
    <source>
        <dbReference type="ARBA" id="ARBA00006171"/>
    </source>
</evidence>
<dbReference type="OrthoDB" id="9807630at2"/>
<evidence type="ECO:0000256" key="4">
    <source>
        <dbReference type="ARBA" id="ARBA00013078"/>
    </source>
</evidence>
<dbReference type="InterPro" id="IPR041492">
    <property type="entry name" value="HAD_2"/>
</dbReference>
<dbReference type="SUPFAM" id="SSF56784">
    <property type="entry name" value="HAD-like"/>
    <property type="match status" value="1"/>
</dbReference>
<name>A0A4R1KBS6_9BACT</name>
<dbReference type="InterPro" id="IPR023198">
    <property type="entry name" value="PGP-like_dom2"/>
</dbReference>
<dbReference type="EMBL" id="SMGG01000003">
    <property type="protein sequence ID" value="TCK62038.1"/>
    <property type="molecule type" value="Genomic_DNA"/>
</dbReference>
<dbReference type="SFLD" id="SFLDG01129">
    <property type="entry name" value="C1.5:_HAD__Beta-PGM__Phosphata"/>
    <property type="match status" value="1"/>
</dbReference>
<keyword evidence="5" id="KW-0378">Hydrolase</keyword>
<comment type="pathway">
    <text evidence="2">Organic acid metabolism; glycolate biosynthesis; glycolate from 2-phosphoglycolate: step 1/1.</text>
</comment>
<dbReference type="EC" id="3.1.3.18" evidence="4"/>
<evidence type="ECO:0000313" key="5">
    <source>
        <dbReference type="EMBL" id="TCK62038.1"/>
    </source>
</evidence>
<dbReference type="InterPro" id="IPR036412">
    <property type="entry name" value="HAD-like_sf"/>
</dbReference>
<dbReference type="PANTHER" id="PTHR43434:SF1">
    <property type="entry name" value="PHOSPHOGLYCOLATE PHOSPHATASE"/>
    <property type="match status" value="1"/>
</dbReference>
<comment type="caution">
    <text evidence="5">The sequence shown here is derived from an EMBL/GenBank/DDBJ whole genome shotgun (WGS) entry which is preliminary data.</text>
</comment>
<accession>A0A4R1KBS6</accession>
<comment type="catalytic activity">
    <reaction evidence="1">
        <text>2-phosphoglycolate + H2O = glycolate + phosphate</text>
        <dbReference type="Rhea" id="RHEA:14369"/>
        <dbReference type="ChEBI" id="CHEBI:15377"/>
        <dbReference type="ChEBI" id="CHEBI:29805"/>
        <dbReference type="ChEBI" id="CHEBI:43474"/>
        <dbReference type="ChEBI" id="CHEBI:58033"/>
        <dbReference type="EC" id="3.1.3.18"/>
    </reaction>
</comment>
<keyword evidence="6" id="KW-1185">Reference proteome</keyword>
<dbReference type="Proteomes" id="UP000294614">
    <property type="component" value="Unassembled WGS sequence"/>
</dbReference>
<dbReference type="InterPro" id="IPR050155">
    <property type="entry name" value="HAD-like_hydrolase_sf"/>
</dbReference>
<proteinExistence type="inferred from homology"/>
<dbReference type="Gene3D" id="3.40.50.1000">
    <property type="entry name" value="HAD superfamily/HAD-like"/>
    <property type="match status" value="1"/>
</dbReference>
<dbReference type="GO" id="GO:0005829">
    <property type="term" value="C:cytosol"/>
    <property type="evidence" value="ECO:0007669"/>
    <property type="project" value="TreeGrafter"/>
</dbReference>